<dbReference type="SUPFAM" id="SSF55424">
    <property type="entry name" value="FAD/NAD-linked reductases, dimerisation (C-terminal) domain"/>
    <property type="match status" value="1"/>
</dbReference>
<keyword evidence="8" id="KW-1185">Reference proteome</keyword>
<proteinExistence type="predicted"/>
<evidence type="ECO:0000313" key="7">
    <source>
        <dbReference type="EMBL" id="BCZ81283.1"/>
    </source>
</evidence>
<gene>
    <name evidence="7" type="primary">hcaD_1</name>
    <name evidence="7" type="ORF">PTKU64_49580</name>
</gene>
<dbReference type="Gene3D" id="3.50.50.60">
    <property type="entry name" value="FAD/NAD(P)-binding domain"/>
    <property type="match status" value="2"/>
</dbReference>
<dbReference type="Gene3D" id="3.30.390.30">
    <property type="match status" value="1"/>
</dbReference>
<evidence type="ECO:0000256" key="1">
    <source>
        <dbReference type="ARBA" id="ARBA00001974"/>
    </source>
</evidence>
<dbReference type="Pfam" id="PF14759">
    <property type="entry name" value="Reductase_C"/>
    <property type="match status" value="1"/>
</dbReference>
<dbReference type="PANTHER" id="PTHR43557">
    <property type="entry name" value="APOPTOSIS-INDUCING FACTOR 1"/>
    <property type="match status" value="1"/>
</dbReference>
<evidence type="ECO:0000256" key="2">
    <source>
        <dbReference type="ARBA" id="ARBA00022630"/>
    </source>
</evidence>
<dbReference type="EMBL" id="AP024956">
    <property type="protein sequence ID" value="BCZ81283.1"/>
    <property type="molecule type" value="Genomic_DNA"/>
</dbReference>
<protein>
    <submittedName>
        <fullName evidence="7">Pyridine nucleotide-disulfide oxidoreductase</fullName>
    </submittedName>
</protein>
<evidence type="ECO:0000313" key="8">
    <source>
        <dbReference type="Proteomes" id="UP001319874"/>
    </source>
</evidence>
<dbReference type="PANTHER" id="PTHR43557:SF2">
    <property type="entry name" value="RIESKE DOMAIN-CONTAINING PROTEIN-RELATED"/>
    <property type="match status" value="1"/>
</dbReference>
<evidence type="ECO:0000256" key="4">
    <source>
        <dbReference type="ARBA" id="ARBA00023002"/>
    </source>
</evidence>
<dbReference type="Pfam" id="PF07992">
    <property type="entry name" value="Pyr_redox_2"/>
    <property type="match status" value="1"/>
</dbReference>
<dbReference type="InterPro" id="IPR028202">
    <property type="entry name" value="Reductase_C"/>
</dbReference>
<keyword evidence="2" id="KW-0285">Flavoprotein</keyword>
<comment type="cofactor">
    <cofactor evidence="1">
        <name>FAD</name>
        <dbReference type="ChEBI" id="CHEBI:57692"/>
    </cofactor>
</comment>
<dbReference type="InterPro" id="IPR036188">
    <property type="entry name" value="FAD/NAD-bd_sf"/>
</dbReference>
<dbReference type="Proteomes" id="UP001319874">
    <property type="component" value="Chromosome 2"/>
</dbReference>
<dbReference type="InterPro" id="IPR050446">
    <property type="entry name" value="FAD-oxidoreductase/Apoptosis"/>
</dbReference>
<evidence type="ECO:0000259" key="6">
    <source>
        <dbReference type="Pfam" id="PF14759"/>
    </source>
</evidence>
<sequence length="430" mass="46605">MSAFRPRKGDIMNSTLVVVGASYAGVQLAASARELGFDGRIVLLGDEPDAPYQRPPLSKGFLTGSFAEQRLPLRSQAFFDEEKIEWMPSTRATHIDRERREIELHDGSRIAYHHVALTTGARVRKLDCPGATLSAVHYLRDLRDARRLAQTTRTARRAVVIGGGYIGLEAAASLRQQGLEVTVVETEPRLLARVASPWLSGFMLRAHTEHGVAFEFGRKVVALHDADGTVSVELDDGVRLVCELVVVGIGVVPNTELAADCGLNVAGGVVVDACARTSDPSIVAAGDCASFVPHWAPPGARAGRIESVQNANDMAKTAAATVVGRSEPYRALPWFWSDQYDLKLQMAGVNAGFTDYAMRGSVEDKRFSLFYFRDDKLIAVDSINRPQDHMFARKLLSNGARVSAEAVRDPAFDLKALASGDAHAPRGVAQ</sequence>
<keyword evidence="4" id="KW-0560">Oxidoreductase</keyword>
<evidence type="ECO:0000259" key="5">
    <source>
        <dbReference type="Pfam" id="PF07992"/>
    </source>
</evidence>
<dbReference type="SUPFAM" id="SSF51905">
    <property type="entry name" value="FAD/NAD(P)-binding domain"/>
    <property type="match status" value="2"/>
</dbReference>
<dbReference type="PRINTS" id="PR00411">
    <property type="entry name" value="PNDRDTASEI"/>
</dbReference>
<reference evidence="7 8" key="1">
    <citation type="journal article" date="2022" name="Front. Microbiol.">
        <title>Identification and characterization of a novel class of self-sufficient cytochrome P450 hydroxylase involved in cyclohexanecarboxylate degradation in Paraburkholderia terrae strain KU-64.</title>
        <authorList>
            <person name="Yamamoto T."/>
            <person name="Hasegawa Y."/>
            <person name="Iwaki H."/>
        </authorList>
    </citation>
    <scope>NUCLEOTIDE SEQUENCE [LARGE SCALE GENOMIC DNA]</scope>
    <source>
        <strain evidence="7 8">KU-64</strain>
    </source>
</reference>
<feature type="domain" description="Reductase C-terminal" evidence="6">
    <location>
        <begin position="334"/>
        <end position="418"/>
    </location>
</feature>
<name>A0ABM7U2G7_9BURK</name>
<feature type="domain" description="FAD/NAD(P)-binding" evidence="5">
    <location>
        <begin position="16"/>
        <end position="315"/>
    </location>
</feature>
<organism evidence="7 8">
    <name type="scientific">Paraburkholderia terrae</name>
    <dbReference type="NCBI Taxonomy" id="311230"/>
    <lineage>
        <taxon>Bacteria</taxon>
        <taxon>Pseudomonadati</taxon>
        <taxon>Pseudomonadota</taxon>
        <taxon>Betaproteobacteria</taxon>
        <taxon>Burkholderiales</taxon>
        <taxon>Burkholderiaceae</taxon>
        <taxon>Paraburkholderia</taxon>
    </lineage>
</organism>
<dbReference type="InterPro" id="IPR023753">
    <property type="entry name" value="FAD/NAD-binding_dom"/>
</dbReference>
<dbReference type="PRINTS" id="PR00368">
    <property type="entry name" value="FADPNR"/>
</dbReference>
<evidence type="ECO:0000256" key="3">
    <source>
        <dbReference type="ARBA" id="ARBA00022827"/>
    </source>
</evidence>
<dbReference type="InterPro" id="IPR016156">
    <property type="entry name" value="FAD/NAD-linked_Rdtase_dimer_sf"/>
</dbReference>
<keyword evidence="3" id="KW-0274">FAD</keyword>
<accession>A0ABM7U2G7</accession>